<name>B2XX72_CACFS</name>
<dbReference type="RefSeq" id="YP_001876520.1">
    <property type="nucleotide sequence ID" value="NC_010653.1"/>
</dbReference>
<geneLocation type="mitochondrion" evidence="2"/>
<keyword evidence="2" id="KW-0496">Mitochondrion</keyword>
<keyword evidence="1" id="KW-0812">Transmembrane</keyword>
<accession>B2XX72</accession>
<feature type="transmembrane region" description="Helical" evidence="1">
    <location>
        <begin position="40"/>
        <end position="59"/>
    </location>
</feature>
<evidence type="ECO:0000256" key="1">
    <source>
        <dbReference type="SAM" id="Phobius"/>
    </source>
</evidence>
<dbReference type="GeneID" id="6276335"/>
<dbReference type="EMBL" id="EU275727">
    <property type="protein sequence ID" value="ABX45194.1"/>
    <property type="molecule type" value="Genomic_DNA"/>
</dbReference>
<sequence length="173" mass="20464">MEIFEIKNKKMWTENIIYEKIVKKIKKCISYDRILENLGALFYILILFGLIGVAGFIGLKLYKYFNKNEVQAWINMVDIELVNMYMSCKGAKTQDELVESILKYLIRYWKTDVPLSRGEKYAYMLEHIKRIAALVANDKGTDMTLETRMNLENLVNVFAYLETKSMMFFKYEV</sequence>
<organism evidence="2">
    <name type="scientific">Cavenderia fasciculata</name>
    <name type="common">Slime mold</name>
    <name type="synonym">Dictyostelium fasciculatum</name>
    <dbReference type="NCBI Taxonomy" id="261658"/>
    <lineage>
        <taxon>Eukaryota</taxon>
        <taxon>Amoebozoa</taxon>
        <taxon>Evosea</taxon>
        <taxon>Eumycetozoa</taxon>
        <taxon>Dictyostelia</taxon>
        <taxon>Acytosteliales</taxon>
        <taxon>Cavenderiaceae</taxon>
        <taxon>Cavenderia</taxon>
    </lineage>
</organism>
<reference evidence="2" key="1">
    <citation type="journal article" date="2008" name="Mol. Biol. Evol.">
        <title>Mitochondrial genome evolution in the social amoebae.</title>
        <authorList>
            <person name="Heidel A.J."/>
            <person name="Gloeckner G."/>
        </authorList>
    </citation>
    <scope>NUCLEOTIDE SEQUENCE</scope>
    <source>
        <strain evidence="2">SH3</strain>
    </source>
</reference>
<protein>
    <submittedName>
        <fullName evidence="2">Uncharacterized protein</fullName>
    </submittedName>
</protein>
<evidence type="ECO:0000313" key="2">
    <source>
        <dbReference type="EMBL" id="ABX45194.1"/>
    </source>
</evidence>
<keyword evidence="1" id="KW-1133">Transmembrane helix</keyword>
<dbReference type="KEGG" id="dfa:Difao_mp10"/>
<proteinExistence type="predicted"/>
<dbReference type="AlphaFoldDB" id="B2XX72"/>
<keyword evidence="1" id="KW-0472">Membrane</keyword>